<reference evidence="1 2" key="2">
    <citation type="journal article" date="2022" name="Mol. Ecol. Resour.">
        <title>The genomes of chicory, endive, great burdock and yacon provide insights into Asteraceae paleo-polyploidization history and plant inulin production.</title>
        <authorList>
            <person name="Fan W."/>
            <person name="Wang S."/>
            <person name="Wang H."/>
            <person name="Wang A."/>
            <person name="Jiang F."/>
            <person name="Liu H."/>
            <person name="Zhao H."/>
            <person name="Xu D."/>
            <person name="Zhang Y."/>
        </authorList>
    </citation>
    <scope>NUCLEOTIDE SEQUENCE [LARGE SCALE GENOMIC DNA]</scope>
    <source>
        <strain evidence="2">cv. Yunnan</strain>
        <tissue evidence="1">Leaves</tissue>
    </source>
</reference>
<sequence>MNTMAVGEGIGFQLQNHEAEVAYNTPLEFPNARADHRLAWKLKNIKIAIKQWRSRKSPEEEKEISIIKEKIDGLELVAELRDLIDEEKEQRLNWKKCIAESEIRKIKDLRQKSRQK</sequence>
<name>A0ACB9BWK8_9ASTR</name>
<dbReference type="Proteomes" id="UP001056120">
    <property type="component" value="Linkage Group LG22"/>
</dbReference>
<evidence type="ECO:0000313" key="2">
    <source>
        <dbReference type="Proteomes" id="UP001056120"/>
    </source>
</evidence>
<reference evidence="2" key="1">
    <citation type="journal article" date="2022" name="Mol. Ecol. Resour.">
        <title>The genomes of chicory, endive, great burdock and yacon provide insights into Asteraceae palaeo-polyploidization history and plant inulin production.</title>
        <authorList>
            <person name="Fan W."/>
            <person name="Wang S."/>
            <person name="Wang H."/>
            <person name="Wang A."/>
            <person name="Jiang F."/>
            <person name="Liu H."/>
            <person name="Zhao H."/>
            <person name="Xu D."/>
            <person name="Zhang Y."/>
        </authorList>
    </citation>
    <scope>NUCLEOTIDE SEQUENCE [LARGE SCALE GENOMIC DNA]</scope>
    <source>
        <strain evidence="2">cv. Yunnan</strain>
    </source>
</reference>
<dbReference type="EMBL" id="CM042039">
    <property type="protein sequence ID" value="KAI3726342.1"/>
    <property type="molecule type" value="Genomic_DNA"/>
</dbReference>
<gene>
    <name evidence="1" type="ORF">L1987_66139</name>
</gene>
<proteinExistence type="predicted"/>
<organism evidence="1 2">
    <name type="scientific">Smallanthus sonchifolius</name>
    <dbReference type="NCBI Taxonomy" id="185202"/>
    <lineage>
        <taxon>Eukaryota</taxon>
        <taxon>Viridiplantae</taxon>
        <taxon>Streptophyta</taxon>
        <taxon>Embryophyta</taxon>
        <taxon>Tracheophyta</taxon>
        <taxon>Spermatophyta</taxon>
        <taxon>Magnoliopsida</taxon>
        <taxon>eudicotyledons</taxon>
        <taxon>Gunneridae</taxon>
        <taxon>Pentapetalae</taxon>
        <taxon>asterids</taxon>
        <taxon>campanulids</taxon>
        <taxon>Asterales</taxon>
        <taxon>Asteraceae</taxon>
        <taxon>Asteroideae</taxon>
        <taxon>Heliantheae alliance</taxon>
        <taxon>Millerieae</taxon>
        <taxon>Smallanthus</taxon>
    </lineage>
</organism>
<protein>
    <submittedName>
        <fullName evidence="1">Uncharacterized protein</fullName>
    </submittedName>
</protein>
<comment type="caution">
    <text evidence="1">The sequence shown here is derived from an EMBL/GenBank/DDBJ whole genome shotgun (WGS) entry which is preliminary data.</text>
</comment>
<keyword evidence="2" id="KW-1185">Reference proteome</keyword>
<accession>A0ACB9BWK8</accession>
<evidence type="ECO:0000313" key="1">
    <source>
        <dbReference type="EMBL" id="KAI3726342.1"/>
    </source>
</evidence>